<dbReference type="Gene3D" id="2.40.160.50">
    <property type="entry name" value="membrane protein fhac: a member of the omp85/tpsb transporter family"/>
    <property type="match status" value="1"/>
</dbReference>
<comment type="caution">
    <text evidence="4">The sequence shown here is derived from an EMBL/GenBank/DDBJ whole genome shotgun (WGS) entry which is preliminary data.</text>
</comment>
<evidence type="ECO:0000313" key="4">
    <source>
        <dbReference type="EMBL" id="GGX54348.1"/>
    </source>
</evidence>
<proteinExistence type="predicted"/>
<keyword evidence="5" id="KW-1185">Reference proteome</keyword>
<evidence type="ECO:0000256" key="2">
    <source>
        <dbReference type="ARBA" id="ARBA00023136"/>
    </source>
</evidence>
<evidence type="ECO:0000259" key="3">
    <source>
        <dbReference type="Pfam" id="PF01103"/>
    </source>
</evidence>
<evidence type="ECO:0000313" key="5">
    <source>
        <dbReference type="Proteomes" id="UP000626148"/>
    </source>
</evidence>
<accession>A0A918KAM8</accession>
<dbReference type="Proteomes" id="UP000626148">
    <property type="component" value="Unassembled WGS sequence"/>
</dbReference>
<sequence length="333" mass="36928">MVVSTVCLTWGSAEAASVGMPEAPTYNTAISPIFGYDPVYGTILGGAWFRYPAPGAEPERPRYQEIFVQGTFGGQFSVKARQRRTDLWPGWDHTVAVSADNFFDYEFPEGESDYERFDRWTLDLGNELDRALTERWSVFGRLSVSGRHHERDGETVIAYPGTGVRWDSRNANLNPRQGGYAVAAVDVLPDVLHSEDLDNTGWRGELDLRRYVPLFEESVLALRAEGEVTDGDVFEAALGGDRQLRGYVARRFVGDTRLATQAELRFPIVGWVSGVTFVETGWIASDGDWDNPSSLGGGLRFGLPPDGQMKVRADLGVSDAGDMQFFVSFNQVF</sequence>
<reference evidence="4" key="1">
    <citation type="journal article" date="2014" name="Int. J. Syst. Evol. Microbiol.">
        <title>Complete genome sequence of Corynebacterium casei LMG S-19264T (=DSM 44701T), isolated from a smear-ripened cheese.</title>
        <authorList>
            <consortium name="US DOE Joint Genome Institute (JGI-PGF)"/>
            <person name="Walter F."/>
            <person name="Albersmeier A."/>
            <person name="Kalinowski J."/>
            <person name="Ruckert C."/>
        </authorList>
    </citation>
    <scope>NUCLEOTIDE SEQUENCE</scope>
    <source>
        <strain evidence="4">KCTC 22169</strain>
    </source>
</reference>
<dbReference type="EMBL" id="BMXR01000005">
    <property type="protein sequence ID" value="GGX54348.1"/>
    <property type="molecule type" value="Genomic_DNA"/>
</dbReference>
<name>A0A918KAM8_9GAMM</name>
<protein>
    <recommendedName>
        <fullName evidence="3">Bacterial surface antigen (D15) domain-containing protein</fullName>
    </recommendedName>
</protein>
<keyword evidence="2" id="KW-0472">Membrane</keyword>
<dbReference type="InterPro" id="IPR000184">
    <property type="entry name" value="Bac_surfAg_D15"/>
</dbReference>
<dbReference type="GO" id="GO:0019867">
    <property type="term" value="C:outer membrane"/>
    <property type="evidence" value="ECO:0007669"/>
    <property type="project" value="InterPro"/>
</dbReference>
<organism evidence="4 5">
    <name type="scientific">Saccharospirillum salsuginis</name>
    <dbReference type="NCBI Taxonomy" id="418750"/>
    <lineage>
        <taxon>Bacteria</taxon>
        <taxon>Pseudomonadati</taxon>
        <taxon>Pseudomonadota</taxon>
        <taxon>Gammaproteobacteria</taxon>
        <taxon>Oceanospirillales</taxon>
        <taxon>Saccharospirillaceae</taxon>
        <taxon>Saccharospirillum</taxon>
    </lineage>
</organism>
<dbReference type="AlphaFoldDB" id="A0A918KAM8"/>
<reference evidence="4" key="2">
    <citation type="submission" date="2020-09" db="EMBL/GenBank/DDBJ databases">
        <authorList>
            <person name="Sun Q."/>
            <person name="Kim S."/>
        </authorList>
    </citation>
    <scope>NUCLEOTIDE SEQUENCE</scope>
    <source>
        <strain evidence="4">KCTC 22169</strain>
    </source>
</reference>
<evidence type="ECO:0000256" key="1">
    <source>
        <dbReference type="ARBA" id="ARBA00004370"/>
    </source>
</evidence>
<comment type="subcellular location">
    <subcellularLocation>
        <location evidence="1">Membrane</location>
    </subcellularLocation>
</comment>
<gene>
    <name evidence="4" type="ORF">GCM10007392_22110</name>
</gene>
<dbReference type="Pfam" id="PF01103">
    <property type="entry name" value="Omp85"/>
    <property type="match status" value="1"/>
</dbReference>
<feature type="domain" description="Bacterial surface antigen (D15)" evidence="3">
    <location>
        <begin position="161"/>
        <end position="304"/>
    </location>
</feature>